<comment type="caution">
    <text evidence="2">The sequence shown here is derived from an EMBL/GenBank/DDBJ whole genome shotgun (WGS) entry which is preliminary data.</text>
</comment>
<evidence type="ECO:0000313" key="2">
    <source>
        <dbReference type="EMBL" id="KAF0509101.1"/>
    </source>
</evidence>
<dbReference type="OrthoDB" id="2449137at2759"/>
<feature type="compositionally biased region" description="Basic and acidic residues" evidence="1">
    <location>
        <begin position="7"/>
        <end position="30"/>
    </location>
</feature>
<evidence type="ECO:0000256" key="1">
    <source>
        <dbReference type="SAM" id="MobiDB-lite"/>
    </source>
</evidence>
<dbReference type="AlphaFoldDB" id="A0A8H4AL53"/>
<keyword evidence="3" id="KW-1185">Reference proteome</keyword>
<evidence type="ECO:0000313" key="3">
    <source>
        <dbReference type="Proteomes" id="UP000439903"/>
    </source>
</evidence>
<name>A0A8H4AL53_GIGMA</name>
<dbReference type="Proteomes" id="UP000439903">
    <property type="component" value="Unassembled WGS sequence"/>
</dbReference>
<reference evidence="2 3" key="1">
    <citation type="journal article" date="2019" name="Environ. Microbiol.">
        <title>At the nexus of three kingdoms: the genome of the mycorrhizal fungus Gigaspora margarita provides insights into plant, endobacterial and fungal interactions.</title>
        <authorList>
            <person name="Venice F."/>
            <person name="Ghignone S."/>
            <person name="Salvioli di Fossalunga A."/>
            <person name="Amselem J."/>
            <person name="Novero M."/>
            <person name="Xianan X."/>
            <person name="Sedzielewska Toro K."/>
            <person name="Morin E."/>
            <person name="Lipzen A."/>
            <person name="Grigoriev I.V."/>
            <person name="Henrissat B."/>
            <person name="Martin F.M."/>
            <person name="Bonfante P."/>
        </authorList>
    </citation>
    <scope>NUCLEOTIDE SEQUENCE [LARGE SCALE GENOMIC DNA]</scope>
    <source>
        <strain evidence="2 3">BEG34</strain>
    </source>
</reference>
<accession>A0A8H4AL53</accession>
<feature type="region of interest" description="Disordered" evidence="1">
    <location>
        <begin position="1"/>
        <end position="30"/>
    </location>
</feature>
<organism evidence="2 3">
    <name type="scientific">Gigaspora margarita</name>
    <dbReference type="NCBI Taxonomy" id="4874"/>
    <lineage>
        <taxon>Eukaryota</taxon>
        <taxon>Fungi</taxon>
        <taxon>Fungi incertae sedis</taxon>
        <taxon>Mucoromycota</taxon>
        <taxon>Glomeromycotina</taxon>
        <taxon>Glomeromycetes</taxon>
        <taxon>Diversisporales</taxon>
        <taxon>Gigasporaceae</taxon>
        <taxon>Gigaspora</taxon>
    </lineage>
</organism>
<dbReference type="EMBL" id="WTPW01000459">
    <property type="protein sequence ID" value="KAF0509101.1"/>
    <property type="molecule type" value="Genomic_DNA"/>
</dbReference>
<proteinExistence type="predicted"/>
<gene>
    <name evidence="2" type="ORF">F8M41_018610</name>
</gene>
<protein>
    <submittedName>
        <fullName evidence="2">Uncharacterized protein</fullName>
    </submittedName>
</protein>
<sequence>MKLSKDHKKDTIKLSEDHKKDTMKLSEDHKKDTMKLSEDIIKLSEDHKKDTMKLSEEKFALSEEKYKLMAENEPFKLYEPIDKTLQRLSEQENFKECLRKTCKLNYVHLEAVKKCLAGLYYTSLKALHSRTNEIEICAKDWETNEVIALGMESFCKNVLSSRFITHQVMFLQSQKFALRNSNPQSSLFGSYTNSTSHSFPTTPIPTSLLYPPT</sequence>